<dbReference type="PANTHER" id="PTHR30400">
    <property type="entry name" value="MONOFUNCTIONAL BIOSYNTHETIC PEPTIDOGLYCAN TRANSGLYCOSYLASE"/>
    <property type="match status" value="1"/>
</dbReference>
<keyword evidence="14" id="KW-1185">Reference proteome</keyword>
<reference evidence="13 14" key="1">
    <citation type="submission" date="2019-04" db="EMBL/GenBank/DDBJ databases">
        <title>Pedobacter sp. AR-3-17 sp. nov., isolated from Arctic soil.</title>
        <authorList>
            <person name="Dahal R.H."/>
            <person name="Kim D.-U."/>
        </authorList>
    </citation>
    <scope>NUCLEOTIDE SEQUENCE [LARGE SCALE GENOMIC DNA]</scope>
    <source>
        <strain evidence="13 14">AR-3-17</strain>
    </source>
</reference>
<keyword evidence="2" id="KW-0997">Cell inner membrane</keyword>
<dbReference type="GO" id="GO:0016763">
    <property type="term" value="F:pentosyltransferase activity"/>
    <property type="evidence" value="ECO:0007669"/>
    <property type="project" value="InterPro"/>
</dbReference>
<feature type="compositionally biased region" description="Basic and acidic residues" evidence="11">
    <location>
        <begin position="686"/>
        <end position="713"/>
    </location>
</feature>
<dbReference type="GO" id="GO:0071555">
    <property type="term" value="P:cell wall organization"/>
    <property type="evidence" value="ECO:0007669"/>
    <property type="project" value="UniProtKB-KW"/>
</dbReference>
<evidence type="ECO:0000256" key="8">
    <source>
        <dbReference type="ARBA" id="ARBA00022989"/>
    </source>
</evidence>
<gene>
    <name evidence="13" type="ORF">FA046_01455</name>
</gene>
<evidence type="ECO:0000259" key="12">
    <source>
        <dbReference type="Pfam" id="PF00912"/>
    </source>
</evidence>
<evidence type="ECO:0000256" key="1">
    <source>
        <dbReference type="ARBA" id="ARBA00022475"/>
    </source>
</evidence>
<dbReference type="RefSeq" id="WP_136824585.1">
    <property type="nucleotide sequence ID" value="NZ_SWBP01000001.1"/>
</dbReference>
<comment type="caution">
    <text evidence="13">The sequence shown here is derived from an EMBL/GenBank/DDBJ whole genome shotgun (WGS) entry which is preliminary data.</text>
</comment>
<accession>A0A4U1C531</accession>
<evidence type="ECO:0000313" key="13">
    <source>
        <dbReference type="EMBL" id="TKC00375.1"/>
    </source>
</evidence>
<organism evidence="13 14">
    <name type="scientific">Pedobacter cryophilus</name>
    <dbReference type="NCBI Taxonomy" id="2571271"/>
    <lineage>
        <taxon>Bacteria</taxon>
        <taxon>Pseudomonadati</taxon>
        <taxon>Bacteroidota</taxon>
        <taxon>Sphingobacteriia</taxon>
        <taxon>Sphingobacteriales</taxon>
        <taxon>Sphingobacteriaceae</taxon>
        <taxon>Pedobacter</taxon>
    </lineage>
</organism>
<dbReference type="InterPro" id="IPR036950">
    <property type="entry name" value="PBP_transglycosylase"/>
</dbReference>
<dbReference type="InterPro" id="IPR023346">
    <property type="entry name" value="Lysozyme-like_dom_sf"/>
</dbReference>
<keyword evidence="6" id="KW-0133">Cell shape</keyword>
<keyword evidence="4" id="KW-0808">Transferase</keyword>
<keyword evidence="3" id="KW-0328">Glycosyltransferase</keyword>
<feature type="domain" description="Glycosyl transferase family 51" evidence="12">
    <location>
        <begin position="438"/>
        <end position="585"/>
    </location>
</feature>
<dbReference type="Proteomes" id="UP000308181">
    <property type="component" value="Unassembled WGS sequence"/>
</dbReference>
<dbReference type="EMBL" id="SWBP01000001">
    <property type="protein sequence ID" value="TKC00375.1"/>
    <property type="molecule type" value="Genomic_DNA"/>
</dbReference>
<evidence type="ECO:0000256" key="5">
    <source>
        <dbReference type="ARBA" id="ARBA00022692"/>
    </source>
</evidence>
<dbReference type="InterPro" id="IPR011812">
    <property type="entry name" value="Pep_trsgly"/>
</dbReference>
<keyword evidence="8" id="KW-1133">Transmembrane helix</keyword>
<dbReference type="AlphaFoldDB" id="A0A4U1C531"/>
<dbReference type="GO" id="GO:0009252">
    <property type="term" value="P:peptidoglycan biosynthetic process"/>
    <property type="evidence" value="ECO:0007669"/>
    <property type="project" value="UniProtKB-KW"/>
</dbReference>
<dbReference type="InterPro" id="IPR001264">
    <property type="entry name" value="Glyco_trans_51"/>
</dbReference>
<keyword evidence="9" id="KW-0472">Membrane</keyword>
<dbReference type="GO" id="GO:0009274">
    <property type="term" value="C:peptidoglycan-based cell wall"/>
    <property type="evidence" value="ECO:0007669"/>
    <property type="project" value="InterPro"/>
</dbReference>
<keyword evidence="7" id="KW-0573">Peptidoglycan synthesis</keyword>
<dbReference type="Pfam" id="PF00912">
    <property type="entry name" value="Transgly"/>
    <property type="match status" value="1"/>
</dbReference>
<dbReference type="OrthoDB" id="9766909at2"/>
<evidence type="ECO:0000256" key="7">
    <source>
        <dbReference type="ARBA" id="ARBA00022984"/>
    </source>
</evidence>
<keyword evidence="5" id="KW-0812">Transmembrane</keyword>
<dbReference type="GO" id="GO:0016020">
    <property type="term" value="C:membrane"/>
    <property type="evidence" value="ECO:0007669"/>
    <property type="project" value="InterPro"/>
</dbReference>
<evidence type="ECO:0000256" key="4">
    <source>
        <dbReference type="ARBA" id="ARBA00022679"/>
    </source>
</evidence>
<proteinExistence type="predicted"/>
<evidence type="ECO:0000256" key="11">
    <source>
        <dbReference type="SAM" id="MobiDB-lite"/>
    </source>
</evidence>
<protein>
    <submittedName>
        <fullName evidence="13">Penicillin-binding protein</fullName>
    </submittedName>
</protein>
<evidence type="ECO:0000256" key="3">
    <source>
        <dbReference type="ARBA" id="ARBA00022676"/>
    </source>
</evidence>
<evidence type="ECO:0000256" key="9">
    <source>
        <dbReference type="ARBA" id="ARBA00023136"/>
    </source>
</evidence>
<dbReference type="GO" id="GO:0008360">
    <property type="term" value="P:regulation of cell shape"/>
    <property type="evidence" value="ECO:0007669"/>
    <property type="project" value="UniProtKB-KW"/>
</dbReference>
<evidence type="ECO:0000256" key="6">
    <source>
        <dbReference type="ARBA" id="ARBA00022960"/>
    </source>
</evidence>
<sequence>MKNIFKNFSFRKYKKTLLIVFASVFLLFFVGGVIAYSKREALLKTVIEKSIAKAKSKYNLNVKIGSYRFSGLSTVHFENITVVPNQRDSLANIKNLTIGVKLFPLIFGKVKISELGIENSLISLTKKDSISNYDFIFKKDKKDSTKKSAIDLSDLANKLINQTLDKIPEEMNIKQFMIRFDEDTTHVSLLTETATINNGEVNSTLKVNGNEAIWHVAGTADPSNQQLDLKFYGDRKKVEFPYLENKYALKLNFDTVRTIMTSAKKVGDEFEIEGSWSVKNLLINHMRIAANDVIIKDGSIDAKILVGSNYVGLDSTSVIYLGKAQINPFIKYTIKPHKIYEMQLHAFDQEAQDIFDAFPVGLFESLEGIKVNGRLRYDLNFYLDSSNPDKVIFNSALTGSDDFKITQFGKTNFQKINSAFIYTPFEKGKPVRPILIGPENPNYTPIDQISPNIRNALLTSEDPSFYTHNGFVEESIRQSIATNFKAKSFKRGGSTISMQLVKNVYLNRQKNLARKIEEILIVWLIENQKLTPKSRLYEVYLNIIEWGRNVYGIGEAARYYFSKTPAELTIGEAIYLAHIVPKPKSSLYAWQSDGSLKPYLSGYYRLIGGLMARRGYTTNDSSNYGYYGVRLKESLRQQIAPSDFIPDSLSEEEDNNFFNLNIFNPSKKDSLSKKEPFSNKSIVSPENKKDTTNKTPKELRLEKRQKRKENIIN</sequence>
<dbReference type="Gene3D" id="1.10.3810.10">
    <property type="entry name" value="Biosynthetic peptidoglycan transglycosylase-like"/>
    <property type="match status" value="1"/>
</dbReference>
<feature type="region of interest" description="Disordered" evidence="11">
    <location>
        <begin position="669"/>
        <end position="713"/>
    </location>
</feature>
<evidence type="ECO:0000256" key="10">
    <source>
        <dbReference type="ARBA" id="ARBA00023316"/>
    </source>
</evidence>
<evidence type="ECO:0000256" key="2">
    <source>
        <dbReference type="ARBA" id="ARBA00022519"/>
    </source>
</evidence>
<name>A0A4U1C531_9SPHI</name>
<keyword evidence="1" id="KW-1003">Cell membrane</keyword>
<dbReference type="SUPFAM" id="SSF53955">
    <property type="entry name" value="Lysozyme-like"/>
    <property type="match status" value="1"/>
</dbReference>
<dbReference type="PANTHER" id="PTHR30400:SF0">
    <property type="entry name" value="BIOSYNTHETIC PEPTIDOGLYCAN TRANSGLYCOSYLASE"/>
    <property type="match status" value="1"/>
</dbReference>
<evidence type="ECO:0000313" key="14">
    <source>
        <dbReference type="Proteomes" id="UP000308181"/>
    </source>
</evidence>
<keyword evidence="10" id="KW-0961">Cell wall biogenesis/degradation</keyword>